<feature type="domain" description="Rieske" evidence="6">
    <location>
        <begin position="33"/>
        <end position="107"/>
    </location>
</feature>
<dbReference type="PROSITE" id="PS51296">
    <property type="entry name" value="RIESKE"/>
    <property type="match status" value="1"/>
</dbReference>
<feature type="region of interest" description="Disordered" evidence="5">
    <location>
        <begin position="1"/>
        <end position="26"/>
    </location>
</feature>
<evidence type="ECO:0000256" key="5">
    <source>
        <dbReference type="SAM" id="MobiDB-lite"/>
    </source>
</evidence>
<keyword evidence="1" id="KW-0001">2Fe-2S</keyword>
<reference evidence="7" key="1">
    <citation type="submission" date="2022-11" db="EMBL/GenBank/DDBJ databases">
        <authorList>
            <person name="Morgan W.R."/>
            <person name="Tartar A."/>
        </authorList>
    </citation>
    <scope>NUCLEOTIDE SEQUENCE</scope>
    <source>
        <strain evidence="7">ARSEF 373</strain>
    </source>
</reference>
<organism evidence="7 8">
    <name type="scientific">Lagenidium giganteum</name>
    <dbReference type="NCBI Taxonomy" id="4803"/>
    <lineage>
        <taxon>Eukaryota</taxon>
        <taxon>Sar</taxon>
        <taxon>Stramenopiles</taxon>
        <taxon>Oomycota</taxon>
        <taxon>Peronosporomycetes</taxon>
        <taxon>Pythiales</taxon>
        <taxon>Pythiaceae</taxon>
    </lineage>
</organism>
<dbReference type="PANTHER" id="PTHR40261">
    <property type="match status" value="1"/>
</dbReference>
<dbReference type="GO" id="GO:0051537">
    <property type="term" value="F:2 iron, 2 sulfur cluster binding"/>
    <property type="evidence" value="ECO:0007669"/>
    <property type="project" value="UniProtKB-KW"/>
</dbReference>
<feature type="compositionally biased region" description="Low complexity" evidence="5">
    <location>
        <begin position="161"/>
        <end position="170"/>
    </location>
</feature>
<keyword evidence="3" id="KW-0408">Iron</keyword>
<evidence type="ECO:0000259" key="6">
    <source>
        <dbReference type="PROSITE" id="PS51296"/>
    </source>
</evidence>
<dbReference type="AlphaFoldDB" id="A0AAV2Z321"/>
<keyword evidence="4" id="KW-0411">Iron-sulfur</keyword>
<sequence length="192" mass="21949">MDDGKAIKFDLPSTSSTQRPRRTERTKAAKNVTAFVFYCHDDQQPRGFVNRCPHALLELDMDDGDFFADGFIQCKAHGAFFDPQTGMCLRGPLQELLLEVDGDDVIYKGGLAARRPRNETEDREAHRGQRQQALAETLARRADDIHRIQQELHEKTMQRMAMYRQQQQRQQPKHQTGGNSARDTTSSKNAMD</sequence>
<evidence type="ECO:0000313" key="7">
    <source>
        <dbReference type="EMBL" id="DBA00801.1"/>
    </source>
</evidence>
<evidence type="ECO:0000313" key="8">
    <source>
        <dbReference type="Proteomes" id="UP001146120"/>
    </source>
</evidence>
<protein>
    <recommendedName>
        <fullName evidence="6">Rieske domain-containing protein</fullName>
    </recommendedName>
</protein>
<accession>A0AAV2Z321</accession>
<name>A0AAV2Z321_9STRA</name>
<dbReference type="PANTHER" id="PTHR40261:SF1">
    <property type="entry name" value="RIESKE DOMAIN-CONTAINING PROTEIN"/>
    <property type="match status" value="1"/>
</dbReference>
<comment type="caution">
    <text evidence="7">The sequence shown here is derived from an EMBL/GenBank/DDBJ whole genome shotgun (WGS) entry which is preliminary data.</text>
</comment>
<dbReference type="SUPFAM" id="SSF50022">
    <property type="entry name" value="ISP domain"/>
    <property type="match status" value="1"/>
</dbReference>
<dbReference type="Gene3D" id="2.102.10.10">
    <property type="entry name" value="Rieske [2Fe-2S] iron-sulphur domain"/>
    <property type="match status" value="1"/>
</dbReference>
<gene>
    <name evidence="7" type="ORF">N0F65_004706</name>
</gene>
<dbReference type="Pfam" id="PF00355">
    <property type="entry name" value="Rieske"/>
    <property type="match status" value="1"/>
</dbReference>
<keyword evidence="2" id="KW-0479">Metal-binding</keyword>
<evidence type="ECO:0000256" key="2">
    <source>
        <dbReference type="ARBA" id="ARBA00022723"/>
    </source>
</evidence>
<reference evidence="7" key="2">
    <citation type="journal article" date="2023" name="Microbiol Resour">
        <title>Decontamination and Annotation of the Draft Genome Sequence of the Oomycete Lagenidium giganteum ARSEF 373.</title>
        <authorList>
            <person name="Morgan W.R."/>
            <person name="Tartar A."/>
        </authorList>
    </citation>
    <scope>NUCLEOTIDE SEQUENCE</scope>
    <source>
        <strain evidence="7">ARSEF 373</strain>
    </source>
</reference>
<evidence type="ECO:0000256" key="4">
    <source>
        <dbReference type="ARBA" id="ARBA00023014"/>
    </source>
</evidence>
<proteinExistence type="predicted"/>
<dbReference type="GO" id="GO:0046872">
    <property type="term" value="F:metal ion binding"/>
    <property type="evidence" value="ECO:0007669"/>
    <property type="project" value="UniProtKB-KW"/>
</dbReference>
<evidence type="ECO:0000256" key="3">
    <source>
        <dbReference type="ARBA" id="ARBA00023004"/>
    </source>
</evidence>
<feature type="compositionally biased region" description="Polar residues" evidence="5">
    <location>
        <begin position="173"/>
        <end position="192"/>
    </location>
</feature>
<dbReference type="Proteomes" id="UP001146120">
    <property type="component" value="Unassembled WGS sequence"/>
</dbReference>
<dbReference type="InterPro" id="IPR017941">
    <property type="entry name" value="Rieske_2Fe-2S"/>
</dbReference>
<dbReference type="CDD" id="cd03467">
    <property type="entry name" value="Rieske"/>
    <property type="match status" value="1"/>
</dbReference>
<feature type="region of interest" description="Disordered" evidence="5">
    <location>
        <begin position="161"/>
        <end position="192"/>
    </location>
</feature>
<evidence type="ECO:0000256" key="1">
    <source>
        <dbReference type="ARBA" id="ARBA00022714"/>
    </source>
</evidence>
<dbReference type="EMBL" id="DAKRPA010000058">
    <property type="protein sequence ID" value="DBA00801.1"/>
    <property type="molecule type" value="Genomic_DNA"/>
</dbReference>
<keyword evidence="8" id="KW-1185">Reference proteome</keyword>
<dbReference type="InterPro" id="IPR036922">
    <property type="entry name" value="Rieske_2Fe-2S_sf"/>
</dbReference>